<evidence type="ECO:0000313" key="2">
    <source>
        <dbReference type="EMBL" id="WKN35553.1"/>
    </source>
</evidence>
<dbReference type="InterPro" id="IPR029058">
    <property type="entry name" value="AB_hydrolase_fold"/>
</dbReference>
<accession>A0AA49GLF3</accession>
<feature type="domain" description="Serine hydrolase" evidence="1">
    <location>
        <begin position="74"/>
        <end position="205"/>
    </location>
</feature>
<name>A0AA49GLF3_9BACT</name>
<protein>
    <submittedName>
        <fullName evidence="2">Alpha/beta hydrolase</fullName>
    </submittedName>
</protein>
<dbReference type="Gene3D" id="3.40.50.1820">
    <property type="entry name" value="alpha/beta hydrolase"/>
    <property type="match status" value="1"/>
</dbReference>
<dbReference type="GO" id="GO:0016787">
    <property type="term" value="F:hydrolase activity"/>
    <property type="evidence" value="ECO:0007669"/>
    <property type="project" value="UniProtKB-KW"/>
</dbReference>
<keyword evidence="2" id="KW-0378">Hydrolase</keyword>
<organism evidence="2">
    <name type="scientific">Roseihalotalea indica</name>
    <dbReference type="NCBI Taxonomy" id="2867963"/>
    <lineage>
        <taxon>Bacteria</taxon>
        <taxon>Pseudomonadati</taxon>
        <taxon>Bacteroidota</taxon>
        <taxon>Cytophagia</taxon>
        <taxon>Cytophagales</taxon>
        <taxon>Catalimonadaceae</taxon>
        <taxon>Roseihalotalea</taxon>
    </lineage>
</organism>
<reference evidence="2" key="2">
    <citation type="journal article" date="2024" name="Antonie Van Leeuwenhoek">
        <title>Roseihalotalea indica gen. nov., sp. nov., a halophilic Bacteroidetes from mesopelagic Southwest Indian Ocean with higher carbohydrate metabolic potential.</title>
        <authorList>
            <person name="Chen B."/>
            <person name="Zhang M."/>
            <person name="Lin D."/>
            <person name="Ye J."/>
            <person name="Tang K."/>
        </authorList>
    </citation>
    <scope>NUCLEOTIDE SEQUENCE</scope>
    <source>
        <strain evidence="2">TK19036</strain>
    </source>
</reference>
<dbReference type="AlphaFoldDB" id="A0AA49GLF3"/>
<reference evidence="2" key="1">
    <citation type="journal article" date="2023" name="Comput. Struct. Biotechnol. J.">
        <title>Discovery of a novel marine Bacteroidetes with a rich repertoire of carbohydrate-active enzymes.</title>
        <authorList>
            <person name="Chen B."/>
            <person name="Liu G."/>
            <person name="Chen Q."/>
            <person name="Wang H."/>
            <person name="Liu L."/>
            <person name="Tang K."/>
        </authorList>
    </citation>
    <scope>NUCLEOTIDE SEQUENCE</scope>
    <source>
        <strain evidence="2">TK19036</strain>
    </source>
</reference>
<dbReference type="Pfam" id="PF03959">
    <property type="entry name" value="FSH1"/>
    <property type="match status" value="1"/>
</dbReference>
<sequence length="217" mass="25179">MQEHSIPVQINARYYTLGEVAFASNELWFVLHGYGQLASYFLPKFEMLSNRAYVIAPEGLSLFYLQGVNGRVGATWMTREFRETAIRNYVEYLSSIYYKIYDSHKPPKRTVLFAFSQGVSTLIRWVTQTNISFDEMIMWAGDFPTDIDAVHSRSIFTGKKLSYVYGDQDQFVTEKSFSKLQTTFEEYGVYPEIFQFSGKHEIPPKVLANFLQKERAV</sequence>
<dbReference type="InterPro" id="IPR005645">
    <property type="entry name" value="FSH-like_dom"/>
</dbReference>
<proteinExistence type="predicted"/>
<gene>
    <name evidence="2" type="ORF">K4G66_24575</name>
</gene>
<dbReference type="EMBL" id="CP120682">
    <property type="protein sequence ID" value="WKN35553.1"/>
    <property type="molecule type" value="Genomic_DNA"/>
</dbReference>
<evidence type="ECO:0000259" key="1">
    <source>
        <dbReference type="Pfam" id="PF03959"/>
    </source>
</evidence>
<dbReference type="SUPFAM" id="SSF53474">
    <property type="entry name" value="alpha/beta-Hydrolases"/>
    <property type="match status" value="1"/>
</dbReference>